<dbReference type="Pfam" id="PF02390">
    <property type="entry name" value="Methyltransf_4"/>
    <property type="match status" value="1"/>
</dbReference>
<evidence type="ECO:0000256" key="5">
    <source>
        <dbReference type="ARBA" id="ARBA00022679"/>
    </source>
</evidence>
<evidence type="ECO:0000256" key="2">
    <source>
        <dbReference type="ARBA" id="ARBA00003015"/>
    </source>
</evidence>
<dbReference type="Proteomes" id="UP000245539">
    <property type="component" value="Unassembled WGS sequence"/>
</dbReference>
<evidence type="ECO:0000256" key="4">
    <source>
        <dbReference type="ARBA" id="ARBA00022603"/>
    </source>
</evidence>
<dbReference type="InterPro" id="IPR029063">
    <property type="entry name" value="SAM-dependent_MTases_sf"/>
</dbReference>
<dbReference type="AlphaFoldDB" id="A0A317CJ00"/>
<evidence type="ECO:0000256" key="3">
    <source>
        <dbReference type="ARBA" id="ARBA00011977"/>
    </source>
</evidence>
<comment type="caution">
    <text evidence="8">The sequence shown here is derived from an EMBL/GenBank/DDBJ whole genome shotgun (WGS) entry which is preliminary data.</text>
</comment>
<protein>
    <recommendedName>
        <fullName evidence="3">tRNA (guanine(46)-N(7))-methyltransferase</fullName>
        <ecNumber evidence="3">2.1.1.33</ecNumber>
    </recommendedName>
</protein>
<evidence type="ECO:0000256" key="1">
    <source>
        <dbReference type="ARBA" id="ARBA00000142"/>
    </source>
</evidence>
<dbReference type="PROSITE" id="PS51625">
    <property type="entry name" value="SAM_MT_TRMB"/>
    <property type="match status" value="1"/>
</dbReference>
<organism evidence="8 9">
    <name type="scientific">Leucothrix pacifica</name>
    <dbReference type="NCBI Taxonomy" id="1247513"/>
    <lineage>
        <taxon>Bacteria</taxon>
        <taxon>Pseudomonadati</taxon>
        <taxon>Pseudomonadota</taxon>
        <taxon>Gammaproteobacteria</taxon>
        <taxon>Thiotrichales</taxon>
        <taxon>Thiotrichaceae</taxon>
        <taxon>Leucothrix</taxon>
    </lineage>
</organism>
<comment type="catalytic activity">
    <reaction evidence="1">
        <text>guanosine(46) in tRNA + S-adenosyl-L-methionine = N(7)-methylguanosine(46) in tRNA + S-adenosyl-L-homocysteine</text>
        <dbReference type="Rhea" id="RHEA:42708"/>
        <dbReference type="Rhea" id="RHEA-COMP:10188"/>
        <dbReference type="Rhea" id="RHEA-COMP:10189"/>
        <dbReference type="ChEBI" id="CHEBI:57856"/>
        <dbReference type="ChEBI" id="CHEBI:59789"/>
        <dbReference type="ChEBI" id="CHEBI:74269"/>
        <dbReference type="ChEBI" id="CHEBI:74480"/>
        <dbReference type="EC" id="2.1.1.33"/>
    </reaction>
</comment>
<evidence type="ECO:0000256" key="6">
    <source>
        <dbReference type="ARBA" id="ARBA00022691"/>
    </source>
</evidence>
<name>A0A317CJ00_9GAMM</name>
<evidence type="ECO:0000256" key="7">
    <source>
        <dbReference type="ARBA" id="ARBA00022694"/>
    </source>
</evidence>
<keyword evidence="5 8" id="KW-0808">Transferase</keyword>
<dbReference type="OrthoDB" id="9809889at2"/>
<comment type="function">
    <text evidence="2">Catalyzes the formation of N(7)-methylguanine at position 46 (m7G46) in tRNA.</text>
</comment>
<sequence>MSDSREIYTNQSGVHDNLEKVVTKHLNAEFRKPPAEHTVNAFHAVAAVIASQPDRPLIMDSCCGTGVSSRLIAQAHPQAWVIALDRSAKRLAKEYDEPLPENLIFAQVDCVDFWKLARKAGWQLHKHYLLYPNPYPKSVQLKYRWHGHPALADLLALGGLLEVRSNWALYIEEFCVALGIAGYTTHTSEAAEVMVSSVTSNHYEAFKPGDEYMTLFERKYCQSGQTVYCCLSQLS</sequence>
<keyword evidence="4 8" id="KW-0489">Methyltransferase</keyword>
<evidence type="ECO:0000313" key="9">
    <source>
        <dbReference type="Proteomes" id="UP000245539"/>
    </source>
</evidence>
<gene>
    <name evidence="8" type="ORF">DKW60_10565</name>
</gene>
<reference evidence="8 9" key="1">
    <citation type="submission" date="2018-05" db="EMBL/GenBank/DDBJ databases">
        <title>Leucothrix arctica sp. nov., isolated from Arctic seawater.</title>
        <authorList>
            <person name="Choi A."/>
            <person name="Baek K."/>
        </authorList>
    </citation>
    <scope>NUCLEOTIDE SEQUENCE [LARGE SCALE GENOMIC DNA]</scope>
    <source>
        <strain evidence="8 9">JCM 18388</strain>
    </source>
</reference>
<dbReference type="EC" id="2.1.1.33" evidence="3"/>
<keyword evidence="9" id="KW-1185">Reference proteome</keyword>
<proteinExistence type="predicted"/>
<keyword evidence="7" id="KW-0819">tRNA processing</keyword>
<evidence type="ECO:0000313" key="8">
    <source>
        <dbReference type="EMBL" id="PWQ97403.1"/>
    </source>
</evidence>
<dbReference type="GO" id="GO:0008176">
    <property type="term" value="F:tRNA (guanine(46)-N7)-methyltransferase activity"/>
    <property type="evidence" value="ECO:0007669"/>
    <property type="project" value="UniProtKB-EC"/>
</dbReference>
<dbReference type="InterPro" id="IPR003358">
    <property type="entry name" value="tRNA_(Gua-N-7)_MeTrfase_Trmb"/>
</dbReference>
<dbReference type="SUPFAM" id="SSF53335">
    <property type="entry name" value="S-adenosyl-L-methionine-dependent methyltransferases"/>
    <property type="match status" value="1"/>
</dbReference>
<accession>A0A317CJ00</accession>
<dbReference type="Gene3D" id="3.40.50.150">
    <property type="entry name" value="Vaccinia Virus protein VP39"/>
    <property type="match status" value="1"/>
</dbReference>
<keyword evidence="6" id="KW-0949">S-adenosyl-L-methionine</keyword>
<dbReference type="EMBL" id="QGKM01000026">
    <property type="protein sequence ID" value="PWQ97403.1"/>
    <property type="molecule type" value="Genomic_DNA"/>
</dbReference>